<gene>
    <name evidence="2" type="ORF">LY89DRAFT_692319</name>
</gene>
<dbReference type="AlphaFoldDB" id="A0A132B463"/>
<proteinExistence type="predicted"/>
<evidence type="ECO:0000259" key="1">
    <source>
        <dbReference type="Pfam" id="PF22980"/>
    </source>
</evidence>
<dbReference type="EMBL" id="KQ947444">
    <property type="protein sequence ID" value="KUJ06704.1"/>
    <property type="molecule type" value="Genomic_DNA"/>
</dbReference>
<evidence type="ECO:0000313" key="2">
    <source>
        <dbReference type="EMBL" id="KUJ06704.1"/>
    </source>
</evidence>
<dbReference type="InterPro" id="IPR054505">
    <property type="entry name" value="Myb_DNA-bind_8"/>
</dbReference>
<keyword evidence="3" id="KW-1185">Reference proteome</keyword>
<sequence>MQPRNRHSHQQYNTYKYLLSPPPLPSSCSLSFLSSFTLPDLITLTKQREKTKTMASQDEILLAAILKQVTVTKINYEQLAKDIGAVSAGAASKRWRRYQGRLKGAVGS</sequence>
<evidence type="ECO:0000313" key="3">
    <source>
        <dbReference type="Proteomes" id="UP000070700"/>
    </source>
</evidence>
<dbReference type="Pfam" id="PF22980">
    <property type="entry name" value="Myb_DNA-bind_8"/>
    <property type="match status" value="1"/>
</dbReference>
<feature type="domain" description="Myb-like DNA-binding" evidence="1">
    <location>
        <begin position="58"/>
        <end position="99"/>
    </location>
</feature>
<dbReference type="KEGG" id="psco:LY89DRAFT_692319"/>
<accession>A0A132B463</accession>
<dbReference type="InParanoid" id="A0A132B463"/>
<feature type="non-terminal residue" evidence="2">
    <location>
        <position position="108"/>
    </location>
</feature>
<protein>
    <recommendedName>
        <fullName evidence="1">Myb-like DNA-binding domain-containing protein</fullName>
    </recommendedName>
</protein>
<dbReference type="Proteomes" id="UP000070700">
    <property type="component" value="Unassembled WGS sequence"/>
</dbReference>
<reference evidence="2 3" key="1">
    <citation type="submission" date="2015-10" db="EMBL/GenBank/DDBJ databases">
        <title>Full genome of DAOMC 229536 Phialocephala scopiformis, a fungal endophyte of spruce producing the potent anti-insectan compound rugulosin.</title>
        <authorList>
            <consortium name="DOE Joint Genome Institute"/>
            <person name="Walker A.K."/>
            <person name="Frasz S.L."/>
            <person name="Seifert K.A."/>
            <person name="Miller J.D."/>
            <person name="Mondo S.J."/>
            <person name="Labutti K."/>
            <person name="Lipzen A."/>
            <person name="Dockter R."/>
            <person name="Kennedy M."/>
            <person name="Grigoriev I.V."/>
            <person name="Spatafora J.W."/>
        </authorList>
    </citation>
    <scope>NUCLEOTIDE SEQUENCE [LARGE SCALE GENOMIC DNA]</scope>
    <source>
        <strain evidence="2 3">CBS 120377</strain>
    </source>
</reference>
<dbReference type="GeneID" id="28826239"/>
<dbReference type="RefSeq" id="XP_018061059.1">
    <property type="nucleotide sequence ID" value="XM_018216513.1"/>
</dbReference>
<organism evidence="2 3">
    <name type="scientific">Mollisia scopiformis</name>
    <name type="common">Conifer needle endophyte fungus</name>
    <name type="synonym">Phialocephala scopiformis</name>
    <dbReference type="NCBI Taxonomy" id="149040"/>
    <lineage>
        <taxon>Eukaryota</taxon>
        <taxon>Fungi</taxon>
        <taxon>Dikarya</taxon>
        <taxon>Ascomycota</taxon>
        <taxon>Pezizomycotina</taxon>
        <taxon>Leotiomycetes</taxon>
        <taxon>Helotiales</taxon>
        <taxon>Mollisiaceae</taxon>
        <taxon>Mollisia</taxon>
    </lineage>
</organism>
<name>A0A132B463_MOLSC</name>
<dbReference type="OrthoDB" id="3944408at2759"/>